<accession>A0ABY4X4R0</accession>
<evidence type="ECO:0000313" key="2">
    <source>
        <dbReference type="Proteomes" id="UP001056937"/>
    </source>
</evidence>
<dbReference type="RefSeq" id="WP_252165688.1">
    <property type="nucleotide sequence ID" value="NZ_CP084930.1"/>
</dbReference>
<dbReference type="Proteomes" id="UP001056937">
    <property type="component" value="Chromosome 1"/>
</dbReference>
<sequence length="573" mass="59484">MATRRQALGLAAGLLLWGGRSARAQPVCPDAAGLDRLGDPLAGALPEAMVRGGDGDAALLARCDDLSPDGDALVALALAHLRASLPADCATPEEAGLRALVERAGRTGDLRYGRNDPLAAIHRPYRVTAYCGPQTETVTALAAWQPLDTPDLLAAWLAKLDALADATLGAARGLRADRDAGCLPPMLTGRAALAALDGLLLAPTADHPLLVRLPQGPARARAEASLTRRVQPAMALLRDTLAALTRAGRAEPGLWAQKGGDALHAANIARAGDTNLAPEAAQSYAREEVARINGLLTKRLALRGYKTGTLAERIAALFAAHPGLVASDDAAGREGLVEAARTHLDAAHALLGRLVPPALATTPPLEVAPLPALGPGQPGGSFYLPALAGAPARLWLDARSVYALPIPGVAPIVDRLGLPGRHLLAAGAAGVARPRLVAAAAWPALEQGWAAYGDRLAAEAGLFARDPWGDVARLADELLRAARLVADVGIHQQRWTRAEAEQRMIEMTGAPQAAALDRITAMPGEAAAPVLGLARLLELRETARHAAGRKFDAKAFHEHVLQGGPRPMAQVSA</sequence>
<dbReference type="InterPro" id="IPR010281">
    <property type="entry name" value="DUF885"/>
</dbReference>
<keyword evidence="2" id="KW-1185">Reference proteome</keyword>
<gene>
    <name evidence="1" type="ORF">LHA26_11160</name>
</gene>
<dbReference type="PANTHER" id="PTHR33361:SF2">
    <property type="entry name" value="DUF885 DOMAIN-CONTAINING PROTEIN"/>
    <property type="match status" value="1"/>
</dbReference>
<proteinExistence type="predicted"/>
<evidence type="ECO:0000313" key="1">
    <source>
        <dbReference type="EMBL" id="USI71878.1"/>
    </source>
</evidence>
<reference evidence="1" key="1">
    <citation type="journal article" date="2022" name="Toxins">
        <title>Genomic Analysis of Sphingopyxis sp. USTB-05 for Biodegrading Cyanobacterial Hepatotoxins.</title>
        <authorList>
            <person name="Liu C."/>
            <person name="Xu Q."/>
            <person name="Zhao Z."/>
            <person name="Zhang H."/>
            <person name="Liu X."/>
            <person name="Yin C."/>
            <person name="Liu Y."/>
            <person name="Yan H."/>
        </authorList>
    </citation>
    <scope>NUCLEOTIDE SEQUENCE</scope>
    <source>
        <strain evidence="1">NBD5</strain>
    </source>
</reference>
<name>A0ABY4X4R0_9SPHN</name>
<dbReference type="EMBL" id="CP084930">
    <property type="protein sequence ID" value="USI71878.1"/>
    <property type="molecule type" value="Genomic_DNA"/>
</dbReference>
<dbReference type="Pfam" id="PF05960">
    <property type="entry name" value="DUF885"/>
    <property type="match status" value="1"/>
</dbReference>
<organism evidence="1 2">
    <name type="scientific">Sphingomonas morindae</name>
    <dbReference type="NCBI Taxonomy" id="1541170"/>
    <lineage>
        <taxon>Bacteria</taxon>
        <taxon>Pseudomonadati</taxon>
        <taxon>Pseudomonadota</taxon>
        <taxon>Alphaproteobacteria</taxon>
        <taxon>Sphingomonadales</taxon>
        <taxon>Sphingomonadaceae</taxon>
        <taxon>Sphingomonas</taxon>
    </lineage>
</organism>
<protein>
    <submittedName>
        <fullName evidence="1">DUF885 domain-containing protein</fullName>
    </submittedName>
</protein>
<dbReference type="PANTHER" id="PTHR33361">
    <property type="entry name" value="GLR0591 PROTEIN"/>
    <property type="match status" value="1"/>
</dbReference>